<evidence type="ECO:0000256" key="9">
    <source>
        <dbReference type="ARBA" id="ARBA00023125"/>
    </source>
</evidence>
<dbReference type="SUPFAM" id="SSF46946">
    <property type="entry name" value="S13-like H2TH domain"/>
    <property type="match status" value="1"/>
</dbReference>
<feature type="binding site" evidence="15">
    <location>
        <position position="161"/>
    </location>
    <ligand>
        <name>DNA</name>
        <dbReference type="ChEBI" id="CHEBI:16991"/>
    </ligand>
</feature>
<dbReference type="GO" id="GO:0008534">
    <property type="term" value="F:oxidized purine nucleobase lesion DNA N-glycosylase activity"/>
    <property type="evidence" value="ECO:0007669"/>
    <property type="project" value="UniProtKB-EC"/>
</dbReference>
<comment type="catalytic activity">
    <reaction evidence="14 15">
        <text>2'-deoxyribonucleotide-(2'-deoxyribose 5'-phosphate)-2'-deoxyribonucleotide-DNA = a 3'-end 2'-deoxyribonucleotide-(2,3-dehydro-2,3-deoxyribose 5'-phosphate)-DNA + a 5'-end 5'-phospho-2'-deoxyribonucleoside-DNA + H(+)</text>
        <dbReference type="Rhea" id="RHEA:66592"/>
        <dbReference type="Rhea" id="RHEA-COMP:13180"/>
        <dbReference type="Rhea" id="RHEA-COMP:16897"/>
        <dbReference type="Rhea" id="RHEA-COMP:17067"/>
        <dbReference type="ChEBI" id="CHEBI:15378"/>
        <dbReference type="ChEBI" id="CHEBI:136412"/>
        <dbReference type="ChEBI" id="CHEBI:157695"/>
        <dbReference type="ChEBI" id="CHEBI:167181"/>
        <dbReference type="EC" id="4.2.99.18"/>
    </reaction>
</comment>
<dbReference type="PANTHER" id="PTHR22993">
    <property type="entry name" value="FORMAMIDOPYRIMIDINE-DNA GLYCOSYLASE"/>
    <property type="match status" value="1"/>
</dbReference>
<dbReference type="SMART" id="SM01232">
    <property type="entry name" value="H2TH"/>
    <property type="match status" value="1"/>
</dbReference>
<dbReference type="NCBIfam" id="TIGR00577">
    <property type="entry name" value="fpg"/>
    <property type="match status" value="1"/>
</dbReference>
<dbReference type="Pfam" id="PF06827">
    <property type="entry name" value="zf-FPG_IleRS"/>
    <property type="match status" value="1"/>
</dbReference>
<keyword evidence="13 15" id="KW-0326">Glycosidase</keyword>
<dbReference type="HAMAP" id="MF_00103">
    <property type="entry name" value="Fapy_DNA_glycosyl"/>
    <property type="match status" value="1"/>
</dbReference>
<evidence type="ECO:0000256" key="7">
    <source>
        <dbReference type="ARBA" id="ARBA00022801"/>
    </source>
</evidence>
<keyword evidence="19" id="KW-1185">Reference proteome</keyword>
<dbReference type="Proteomes" id="UP001597128">
    <property type="component" value="Unassembled WGS sequence"/>
</dbReference>
<evidence type="ECO:0000256" key="8">
    <source>
        <dbReference type="ARBA" id="ARBA00022833"/>
    </source>
</evidence>
<dbReference type="Gene3D" id="3.20.190.10">
    <property type="entry name" value="MutM-like, N-terminal"/>
    <property type="match status" value="1"/>
</dbReference>
<evidence type="ECO:0000256" key="2">
    <source>
        <dbReference type="ARBA" id="ARBA00009409"/>
    </source>
</evidence>
<dbReference type="InterPro" id="IPR010663">
    <property type="entry name" value="Znf_FPG/IleRS"/>
</dbReference>
<keyword evidence="5 15" id="KW-0227">DNA damage</keyword>
<feature type="active site" description="Proton donor" evidence="15">
    <location>
        <position position="3"/>
    </location>
</feature>
<evidence type="ECO:0000256" key="10">
    <source>
        <dbReference type="ARBA" id="ARBA00023204"/>
    </source>
</evidence>
<dbReference type="InterPro" id="IPR000214">
    <property type="entry name" value="Znf_DNA_glyclase/AP_lyase"/>
</dbReference>
<evidence type="ECO:0000256" key="1">
    <source>
        <dbReference type="ARBA" id="ARBA00001668"/>
    </source>
</evidence>
<comment type="caution">
    <text evidence="18">The sequence shown here is derived from an EMBL/GenBank/DDBJ whole genome shotgun (WGS) entry which is preliminary data.</text>
</comment>
<keyword evidence="7 15" id="KW-0378">Hydrolase</keyword>
<comment type="catalytic activity">
    <reaction evidence="1 15">
        <text>Hydrolysis of DNA containing ring-opened 7-methylguanine residues, releasing 2,6-diamino-4-hydroxy-5-(N-methyl)formamidopyrimidine.</text>
        <dbReference type="EC" id="3.2.2.23"/>
    </reaction>
</comment>
<dbReference type="PROSITE" id="PS51066">
    <property type="entry name" value="ZF_FPG_2"/>
    <property type="match status" value="1"/>
</dbReference>
<feature type="domain" description="FPG-type" evidence="16">
    <location>
        <begin position="246"/>
        <end position="280"/>
    </location>
</feature>
<keyword evidence="11 15" id="KW-0456">Lyase</keyword>
<dbReference type="GO" id="GO:0140078">
    <property type="term" value="F:class I DNA-(apurinic or apyrimidinic site) endonuclease activity"/>
    <property type="evidence" value="ECO:0007669"/>
    <property type="project" value="UniProtKB-EC"/>
</dbReference>
<protein>
    <recommendedName>
        <fullName evidence="15">Formamidopyrimidine-DNA glycosylase</fullName>
        <shortName evidence="15">Fapy-DNA glycosylase</shortName>
        <ecNumber evidence="15">3.2.2.23</ecNumber>
    </recommendedName>
    <alternativeName>
        <fullName evidence="15">DNA-(apurinic or apyrimidinic site) lyase MutM</fullName>
        <shortName evidence="15">AP lyase MutM</shortName>
        <ecNumber evidence="15">4.2.99.18</ecNumber>
    </alternativeName>
</protein>
<comment type="function">
    <text evidence="15">Involved in base excision repair of DNA damaged by oxidation or by mutagenic agents. Acts as DNA glycosylase that recognizes and removes damaged bases. Has a preference for oxidized purines, such as 7,8-dihydro-8-oxoguanine (8-oxoG). Has AP (apurinic/apyrimidinic) lyase activity and introduces nicks in the DNA strand. Cleaves the DNA backbone by beta-delta elimination to generate a single-strand break at the site of the removed base with both 3'- and 5'-phosphates.</text>
</comment>
<dbReference type="PANTHER" id="PTHR22993:SF9">
    <property type="entry name" value="FORMAMIDOPYRIMIDINE-DNA GLYCOSYLASE"/>
    <property type="match status" value="1"/>
</dbReference>
<evidence type="ECO:0000256" key="6">
    <source>
        <dbReference type="ARBA" id="ARBA00022771"/>
    </source>
</evidence>
<keyword evidence="12 15" id="KW-0511">Multifunctional enzyme</keyword>
<evidence type="ECO:0000256" key="12">
    <source>
        <dbReference type="ARBA" id="ARBA00023268"/>
    </source>
</evidence>
<dbReference type="Gene3D" id="1.10.8.50">
    <property type="match status" value="1"/>
</dbReference>
<keyword evidence="6 15" id="KW-0863">Zinc-finger</keyword>
<evidence type="ECO:0000256" key="15">
    <source>
        <dbReference type="HAMAP-Rule" id="MF_00103"/>
    </source>
</evidence>
<dbReference type="Pfam" id="PF01149">
    <property type="entry name" value="Fapy_DNA_glyco"/>
    <property type="match status" value="1"/>
</dbReference>
<dbReference type="SMART" id="SM00898">
    <property type="entry name" value="Fapy_DNA_glyco"/>
    <property type="match status" value="1"/>
</dbReference>
<evidence type="ECO:0000256" key="11">
    <source>
        <dbReference type="ARBA" id="ARBA00023239"/>
    </source>
</evidence>
<dbReference type="EC" id="3.2.2.23" evidence="15"/>
<dbReference type="InterPro" id="IPR015887">
    <property type="entry name" value="DNA_glyclase_Znf_dom_DNA_BS"/>
</dbReference>
<gene>
    <name evidence="15 18" type="primary">mutM</name>
    <name evidence="15" type="synonym">fpg</name>
    <name evidence="18" type="ORF">ACFQ1Z_07150</name>
</gene>
<evidence type="ECO:0000313" key="19">
    <source>
        <dbReference type="Proteomes" id="UP001597128"/>
    </source>
</evidence>
<dbReference type="NCBIfam" id="NF002211">
    <property type="entry name" value="PRK01103.1"/>
    <property type="match status" value="1"/>
</dbReference>
<dbReference type="InterPro" id="IPR035937">
    <property type="entry name" value="FPG_N"/>
</dbReference>
<evidence type="ECO:0000256" key="13">
    <source>
        <dbReference type="ARBA" id="ARBA00023295"/>
    </source>
</evidence>
<proteinExistence type="inferred from homology"/>
<dbReference type="InterPro" id="IPR020629">
    <property type="entry name" value="FPG_Glyclase"/>
</dbReference>
<comment type="similarity">
    <text evidence="2 15">Belongs to the FPG family.</text>
</comment>
<feature type="active site" description="Schiff-base intermediate with DNA" evidence="15">
    <location>
        <position position="2"/>
    </location>
</feature>
<reference evidence="19" key="1">
    <citation type="journal article" date="2019" name="Int. J. Syst. Evol. Microbiol.">
        <title>The Global Catalogue of Microorganisms (GCM) 10K type strain sequencing project: providing services to taxonomists for standard genome sequencing and annotation.</title>
        <authorList>
            <consortium name="The Broad Institute Genomics Platform"/>
            <consortium name="The Broad Institute Genome Sequencing Center for Infectious Disease"/>
            <person name="Wu L."/>
            <person name="Ma J."/>
        </authorList>
    </citation>
    <scope>NUCLEOTIDE SEQUENCE [LARGE SCALE GENOMIC DNA]</scope>
    <source>
        <strain evidence="19">CCUG 58412</strain>
    </source>
</reference>
<evidence type="ECO:0000256" key="14">
    <source>
        <dbReference type="ARBA" id="ARBA00044632"/>
    </source>
</evidence>
<dbReference type="EMBL" id="JBHTKB010000001">
    <property type="protein sequence ID" value="MFD0913319.1"/>
    <property type="molecule type" value="Genomic_DNA"/>
</dbReference>
<dbReference type="SUPFAM" id="SSF81624">
    <property type="entry name" value="N-terminal domain of MutM-like DNA repair proteins"/>
    <property type="match status" value="1"/>
</dbReference>
<dbReference type="PROSITE" id="PS51068">
    <property type="entry name" value="FPG_CAT"/>
    <property type="match status" value="1"/>
</dbReference>
<dbReference type="CDD" id="cd08966">
    <property type="entry name" value="EcFpg-like_N"/>
    <property type="match status" value="1"/>
</dbReference>
<comment type="subunit">
    <text evidence="3 15">Monomer.</text>
</comment>
<dbReference type="EC" id="4.2.99.18" evidence="15"/>
<keyword evidence="8 15" id="KW-0862">Zinc</keyword>
<evidence type="ECO:0000256" key="3">
    <source>
        <dbReference type="ARBA" id="ARBA00011245"/>
    </source>
</evidence>
<evidence type="ECO:0000256" key="5">
    <source>
        <dbReference type="ARBA" id="ARBA00022763"/>
    </source>
</evidence>
<feature type="domain" description="Formamidopyrimidine-DNA glycosylase catalytic" evidence="17">
    <location>
        <begin position="2"/>
        <end position="122"/>
    </location>
</feature>
<comment type="cofactor">
    <cofactor evidence="15">
        <name>Zn(2+)</name>
        <dbReference type="ChEBI" id="CHEBI:29105"/>
    </cofactor>
    <text evidence="15">Binds 1 zinc ion per subunit.</text>
</comment>
<organism evidence="18 19">
    <name type="scientific">Methylophilus luteus</name>
    <dbReference type="NCBI Taxonomy" id="640108"/>
    <lineage>
        <taxon>Bacteria</taxon>
        <taxon>Pseudomonadati</taxon>
        <taxon>Pseudomonadota</taxon>
        <taxon>Betaproteobacteria</taxon>
        <taxon>Nitrosomonadales</taxon>
        <taxon>Methylophilaceae</taxon>
        <taxon>Methylophilus</taxon>
    </lineage>
</organism>
<dbReference type="InterPro" id="IPR015886">
    <property type="entry name" value="H2TH_FPG"/>
</dbReference>
<evidence type="ECO:0000313" key="18">
    <source>
        <dbReference type="EMBL" id="MFD0913319.1"/>
    </source>
</evidence>
<keyword evidence="10 15" id="KW-0234">DNA repair</keyword>
<dbReference type="PROSITE" id="PS01242">
    <property type="entry name" value="ZF_FPG_1"/>
    <property type="match status" value="1"/>
</dbReference>
<keyword evidence="4 15" id="KW-0479">Metal-binding</keyword>
<dbReference type="SUPFAM" id="SSF57716">
    <property type="entry name" value="Glucocorticoid receptor-like (DNA-binding domain)"/>
    <property type="match status" value="1"/>
</dbReference>
<feature type="active site" description="Proton donor; for delta-elimination activity" evidence="15">
    <location>
        <position position="270"/>
    </location>
</feature>
<dbReference type="RefSeq" id="WP_379056640.1">
    <property type="nucleotide sequence ID" value="NZ_JBHTKB010000001.1"/>
</dbReference>
<sequence length="284" mass="31451">MPELPEVEVTRLGLLPVQGARISAVTIRHHGLRWPIPADLPQRLQGQRVLQLRRRAKYILIEIGDISATGEPVCQGVLLLHLGMSGRLCLLERYFAHEKHDHVDIAFEDGRVIRLRDPRRFGAVLWLDAEPASHPLLSSLGPEPLDAAFDGHYLQQQLKSRNAAIKTSIMDAHIVVGVGNIYASESLFRARIHPETPARQLTLAQCQLLVAEIKATLQAALAAGGSSLRDFFGADGNPGYFQQTYYVYGRTGEPCRVCGQPINSIRLGQRSTFYCATCQPRAFA</sequence>
<evidence type="ECO:0000259" key="16">
    <source>
        <dbReference type="PROSITE" id="PS51066"/>
    </source>
</evidence>
<accession>A0ABW3F954</accession>
<keyword evidence="9 15" id="KW-0238">DNA-binding</keyword>
<evidence type="ECO:0000259" key="17">
    <source>
        <dbReference type="PROSITE" id="PS51068"/>
    </source>
</evidence>
<evidence type="ECO:0000256" key="4">
    <source>
        <dbReference type="ARBA" id="ARBA00022723"/>
    </source>
</evidence>
<dbReference type="Pfam" id="PF06831">
    <property type="entry name" value="H2TH"/>
    <property type="match status" value="1"/>
</dbReference>
<feature type="binding site" evidence="15">
    <location>
        <position position="119"/>
    </location>
    <ligand>
        <name>DNA</name>
        <dbReference type="ChEBI" id="CHEBI:16991"/>
    </ligand>
</feature>
<feature type="active site" description="Proton donor; for beta-elimination activity" evidence="15">
    <location>
        <position position="57"/>
    </location>
</feature>
<dbReference type="InterPro" id="IPR012319">
    <property type="entry name" value="FPG_cat"/>
</dbReference>
<name>A0ABW3F954_9PROT</name>
<feature type="binding site" evidence="15">
    <location>
        <position position="100"/>
    </location>
    <ligand>
        <name>DNA</name>
        <dbReference type="ChEBI" id="CHEBI:16991"/>
    </ligand>
</feature>
<dbReference type="InterPro" id="IPR010979">
    <property type="entry name" value="Ribosomal_uS13-like_H2TH"/>
</dbReference>